<name>A0A9D4E6L6_DREPO</name>
<gene>
    <name evidence="1" type="ORF">DPMN_175454</name>
</gene>
<comment type="caution">
    <text evidence="1">The sequence shown here is derived from an EMBL/GenBank/DDBJ whole genome shotgun (WGS) entry which is preliminary data.</text>
</comment>
<proteinExistence type="predicted"/>
<dbReference type="Proteomes" id="UP000828390">
    <property type="component" value="Unassembled WGS sequence"/>
</dbReference>
<sequence length="51" mass="5237">MIRNVKRVAAVSLRVGSGTSGNVLGAPGGQHGSFGKFNTAVLIRDNAGWLV</sequence>
<dbReference type="AlphaFoldDB" id="A0A9D4E6L6"/>
<dbReference type="EMBL" id="JAIWYP010000009">
    <property type="protein sequence ID" value="KAH3774083.1"/>
    <property type="molecule type" value="Genomic_DNA"/>
</dbReference>
<reference evidence="1" key="2">
    <citation type="submission" date="2020-11" db="EMBL/GenBank/DDBJ databases">
        <authorList>
            <person name="McCartney M.A."/>
            <person name="Auch B."/>
            <person name="Kono T."/>
            <person name="Mallez S."/>
            <person name="Becker A."/>
            <person name="Gohl D.M."/>
            <person name="Silverstein K.A.T."/>
            <person name="Koren S."/>
            <person name="Bechman K.B."/>
            <person name="Herman A."/>
            <person name="Abrahante J.E."/>
            <person name="Garbe J."/>
        </authorList>
    </citation>
    <scope>NUCLEOTIDE SEQUENCE</scope>
    <source>
        <strain evidence="1">Duluth1</strain>
        <tissue evidence="1">Whole animal</tissue>
    </source>
</reference>
<keyword evidence="2" id="KW-1185">Reference proteome</keyword>
<accession>A0A9D4E6L6</accession>
<organism evidence="1 2">
    <name type="scientific">Dreissena polymorpha</name>
    <name type="common">Zebra mussel</name>
    <name type="synonym">Mytilus polymorpha</name>
    <dbReference type="NCBI Taxonomy" id="45954"/>
    <lineage>
        <taxon>Eukaryota</taxon>
        <taxon>Metazoa</taxon>
        <taxon>Spiralia</taxon>
        <taxon>Lophotrochozoa</taxon>
        <taxon>Mollusca</taxon>
        <taxon>Bivalvia</taxon>
        <taxon>Autobranchia</taxon>
        <taxon>Heteroconchia</taxon>
        <taxon>Euheterodonta</taxon>
        <taxon>Imparidentia</taxon>
        <taxon>Neoheterodontei</taxon>
        <taxon>Myida</taxon>
        <taxon>Dreissenoidea</taxon>
        <taxon>Dreissenidae</taxon>
        <taxon>Dreissena</taxon>
    </lineage>
</organism>
<evidence type="ECO:0000313" key="1">
    <source>
        <dbReference type="EMBL" id="KAH3774083.1"/>
    </source>
</evidence>
<evidence type="ECO:0000313" key="2">
    <source>
        <dbReference type="Proteomes" id="UP000828390"/>
    </source>
</evidence>
<protein>
    <submittedName>
        <fullName evidence="1">Uncharacterized protein</fullName>
    </submittedName>
</protein>
<reference evidence="1" key="1">
    <citation type="journal article" date="2019" name="bioRxiv">
        <title>The Genome of the Zebra Mussel, Dreissena polymorpha: A Resource for Invasive Species Research.</title>
        <authorList>
            <person name="McCartney M.A."/>
            <person name="Auch B."/>
            <person name="Kono T."/>
            <person name="Mallez S."/>
            <person name="Zhang Y."/>
            <person name="Obille A."/>
            <person name="Becker A."/>
            <person name="Abrahante J.E."/>
            <person name="Garbe J."/>
            <person name="Badalamenti J.P."/>
            <person name="Herman A."/>
            <person name="Mangelson H."/>
            <person name="Liachko I."/>
            <person name="Sullivan S."/>
            <person name="Sone E.D."/>
            <person name="Koren S."/>
            <person name="Silverstein K.A.T."/>
            <person name="Beckman K.B."/>
            <person name="Gohl D.M."/>
        </authorList>
    </citation>
    <scope>NUCLEOTIDE SEQUENCE</scope>
    <source>
        <strain evidence="1">Duluth1</strain>
        <tissue evidence="1">Whole animal</tissue>
    </source>
</reference>